<reference evidence="5 6" key="1">
    <citation type="submission" date="2019-06" db="EMBL/GenBank/DDBJ databases">
        <title>A chromosomal-level reference genome of Carpinus fangiana (Coryloideae, Betulaceae).</title>
        <authorList>
            <person name="Yang X."/>
            <person name="Wang Z."/>
            <person name="Zhang L."/>
            <person name="Hao G."/>
            <person name="Liu J."/>
            <person name="Yang Y."/>
        </authorList>
    </citation>
    <scope>NUCLEOTIDE SEQUENCE [LARGE SCALE GENOMIC DNA]</scope>
    <source>
        <strain evidence="5">Cfa_2016G</strain>
        <tissue evidence="5">Leaf</tissue>
    </source>
</reference>
<gene>
    <name evidence="5" type="ORF">FH972_021749</name>
</gene>
<dbReference type="GO" id="GO:0030429">
    <property type="term" value="F:kynureninase activity"/>
    <property type="evidence" value="ECO:0007669"/>
    <property type="project" value="InterPro"/>
</dbReference>
<accession>A0A5N6KQS6</accession>
<evidence type="ECO:0000256" key="2">
    <source>
        <dbReference type="ARBA" id="ARBA00022801"/>
    </source>
</evidence>
<protein>
    <recommendedName>
        <fullName evidence="4">Aminotransferase class V domain-containing protein</fullName>
    </recommendedName>
</protein>
<dbReference type="EMBL" id="VIBQ01000010">
    <property type="protein sequence ID" value="KAB8338803.1"/>
    <property type="molecule type" value="Genomic_DNA"/>
</dbReference>
<dbReference type="Gene3D" id="3.90.1150.10">
    <property type="entry name" value="Aspartate Aminotransferase, domain 1"/>
    <property type="match status" value="1"/>
</dbReference>
<dbReference type="PIRSF" id="PIRSF038800">
    <property type="entry name" value="KYNU"/>
    <property type="match status" value="1"/>
</dbReference>
<dbReference type="AlphaFoldDB" id="A0A5N6KQS6"/>
<dbReference type="OrthoDB" id="196131at2759"/>
<dbReference type="Pfam" id="PF22580">
    <property type="entry name" value="KYNU_C"/>
    <property type="match status" value="1"/>
</dbReference>
<dbReference type="Gene3D" id="3.40.640.10">
    <property type="entry name" value="Type I PLP-dependent aspartate aminotransferase-like (Major domain)"/>
    <property type="match status" value="1"/>
</dbReference>
<dbReference type="GO" id="GO:0005737">
    <property type="term" value="C:cytoplasm"/>
    <property type="evidence" value="ECO:0007669"/>
    <property type="project" value="InterPro"/>
</dbReference>
<dbReference type="PANTHER" id="PTHR14084">
    <property type="entry name" value="KYNURENINASE"/>
    <property type="match status" value="1"/>
</dbReference>
<dbReference type="GO" id="GO:0009435">
    <property type="term" value="P:NAD+ biosynthetic process"/>
    <property type="evidence" value="ECO:0007669"/>
    <property type="project" value="InterPro"/>
</dbReference>
<keyword evidence="1" id="KW-0662">Pyridine nucleotide biosynthesis</keyword>
<organism evidence="5 6">
    <name type="scientific">Carpinus fangiana</name>
    <dbReference type="NCBI Taxonomy" id="176857"/>
    <lineage>
        <taxon>Eukaryota</taxon>
        <taxon>Viridiplantae</taxon>
        <taxon>Streptophyta</taxon>
        <taxon>Embryophyta</taxon>
        <taxon>Tracheophyta</taxon>
        <taxon>Spermatophyta</taxon>
        <taxon>Magnoliopsida</taxon>
        <taxon>eudicotyledons</taxon>
        <taxon>Gunneridae</taxon>
        <taxon>Pentapetalae</taxon>
        <taxon>rosids</taxon>
        <taxon>fabids</taxon>
        <taxon>Fagales</taxon>
        <taxon>Betulaceae</taxon>
        <taxon>Carpinus</taxon>
    </lineage>
</organism>
<dbReference type="InterPro" id="IPR010111">
    <property type="entry name" value="Kynureninase"/>
</dbReference>
<keyword evidence="3" id="KW-0663">Pyridoxal phosphate</keyword>
<dbReference type="InterPro" id="IPR015421">
    <property type="entry name" value="PyrdxlP-dep_Trfase_major"/>
</dbReference>
<dbReference type="InterPro" id="IPR000192">
    <property type="entry name" value="Aminotrans_V_dom"/>
</dbReference>
<dbReference type="SUPFAM" id="SSF53383">
    <property type="entry name" value="PLP-dependent transferases"/>
    <property type="match status" value="1"/>
</dbReference>
<dbReference type="GO" id="GO:0043420">
    <property type="term" value="P:anthranilate metabolic process"/>
    <property type="evidence" value="ECO:0007669"/>
    <property type="project" value="TreeGrafter"/>
</dbReference>
<proteinExistence type="predicted"/>
<dbReference type="InterPro" id="IPR015424">
    <property type="entry name" value="PyrdxlP-dep_Trfase"/>
</dbReference>
<name>A0A5N6KQS6_9ROSI</name>
<feature type="domain" description="Aminotransferase class V" evidence="4">
    <location>
        <begin position="68"/>
        <end position="154"/>
    </location>
</feature>
<dbReference type="PANTHER" id="PTHR14084:SF0">
    <property type="entry name" value="KYNURENINASE"/>
    <property type="match status" value="1"/>
</dbReference>
<dbReference type="GO" id="GO:0030170">
    <property type="term" value="F:pyridoxal phosphate binding"/>
    <property type="evidence" value="ECO:0007669"/>
    <property type="project" value="InterPro"/>
</dbReference>
<evidence type="ECO:0000313" key="6">
    <source>
        <dbReference type="Proteomes" id="UP000327013"/>
    </source>
</evidence>
<dbReference type="GO" id="GO:0019441">
    <property type="term" value="P:L-tryptophan catabolic process to kynurenine"/>
    <property type="evidence" value="ECO:0007669"/>
    <property type="project" value="TreeGrafter"/>
</dbReference>
<evidence type="ECO:0000256" key="3">
    <source>
        <dbReference type="ARBA" id="ARBA00022898"/>
    </source>
</evidence>
<sequence length="348" mass="38072">MAVDSKIFTREYAEEQDKQDPLRHLREEFQIPSKADLKATSLKDECTSAKSPLLPTEHILSIIDAHADSAALLLLPGIQFYTGQYFDMPRITAHAQAKGLVVGWDLAHAVGNVPVQLHAWNVDFAAWCTYKYLNCGPGAIGGLFVHERHAPAAQGTVSPSAPKVEEEVTISNGNGAASSDYRPRLTGWWGSSKASRFAMTNSFEPIPGAGGFQVSNPSALDLSAVAASLSVFEQTSIAALRQKSLKLTKYLEDLLLHTEGDKPYTILTSQDPEARGAQLSVLLQPGLLDTVMEVLEEEGVVLDERKPDVIRVAPAPLYNNHHDLWRFNECFRKALTKAVQVKADKDGK</sequence>
<comment type="caution">
    <text evidence="5">The sequence shown here is derived from an EMBL/GenBank/DDBJ whole genome shotgun (WGS) entry which is preliminary data.</text>
</comment>
<keyword evidence="2" id="KW-0378">Hydrolase</keyword>
<evidence type="ECO:0000259" key="4">
    <source>
        <dbReference type="Pfam" id="PF00266"/>
    </source>
</evidence>
<evidence type="ECO:0000313" key="5">
    <source>
        <dbReference type="EMBL" id="KAB8338803.1"/>
    </source>
</evidence>
<evidence type="ECO:0000256" key="1">
    <source>
        <dbReference type="ARBA" id="ARBA00022642"/>
    </source>
</evidence>
<dbReference type="Proteomes" id="UP000327013">
    <property type="component" value="Unassembled WGS sequence"/>
</dbReference>
<keyword evidence="6" id="KW-1185">Reference proteome</keyword>
<dbReference type="InterPro" id="IPR015422">
    <property type="entry name" value="PyrdxlP-dep_Trfase_small"/>
</dbReference>
<dbReference type="Pfam" id="PF00266">
    <property type="entry name" value="Aminotran_5"/>
    <property type="match status" value="1"/>
</dbReference>